<evidence type="ECO:0000256" key="1">
    <source>
        <dbReference type="SAM" id="MobiDB-lite"/>
    </source>
</evidence>
<sequence length="402" mass="42928">MSDLEPRLRERFTAYRTDVTTRAVGPGPDQARRTLRRRRQTRAVAVAAAAVVLVLAPVVANAALKNDRTPPVPAVSVEPTAPATPDPTPTPPPTPSGSASPTGSATEPPDGNISRAQLLAARVDLPTWPQTAPSTCTTSNVRLMTESIDHYIPLLSDLPVGHADLDGDGAQETVAVVTCRYGESSAKQVVAFDRDDDGRIVTLGRVVRTSDGVEDILGMTLTAAGSIDVRVADLQPCCDTPAYWPQEQTRTYRWKGGRFTQTDGPTKFGKDPRLTDLRLSMTHTLVAATGGRKLTTVFTVTNAGPVDAPQVQFNGLDAGAPAGGDWSKCDQKAAAADNDWSCRLPGVPAGESRRYTFVQLVPDRSGADARARGCTVVHYDAQDRRWRDLSAKNNSVDLPGVL</sequence>
<feature type="transmembrane region" description="Helical" evidence="2">
    <location>
        <begin position="43"/>
        <end position="64"/>
    </location>
</feature>
<feature type="compositionally biased region" description="Pro residues" evidence="1">
    <location>
        <begin position="82"/>
        <end position="95"/>
    </location>
</feature>
<dbReference type="RefSeq" id="WP_007465401.1">
    <property type="nucleotide sequence ID" value="NZ_HF570108.1"/>
</dbReference>
<comment type="caution">
    <text evidence="3">The sequence shown here is derived from an EMBL/GenBank/DDBJ whole genome shotgun (WGS) entry which is preliminary data.</text>
</comment>
<organism evidence="3 4">
    <name type="scientific">Micromonospora lupini str. Lupac 08</name>
    <dbReference type="NCBI Taxonomy" id="1150864"/>
    <lineage>
        <taxon>Bacteria</taxon>
        <taxon>Bacillati</taxon>
        <taxon>Actinomycetota</taxon>
        <taxon>Actinomycetes</taxon>
        <taxon>Micromonosporales</taxon>
        <taxon>Micromonosporaceae</taxon>
        <taxon>Micromonospora</taxon>
    </lineage>
</organism>
<evidence type="ECO:0000313" key="3">
    <source>
        <dbReference type="EMBL" id="CCH21472.1"/>
    </source>
</evidence>
<feature type="region of interest" description="Disordered" evidence="1">
    <location>
        <begin position="67"/>
        <end position="112"/>
    </location>
</feature>
<dbReference type="STRING" id="1150864.MILUP08_46371"/>
<keyword evidence="2" id="KW-0472">Membrane</keyword>
<dbReference type="eggNOG" id="ENOG5031MU2">
    <property type="taxonomic scope" value="Bacteria"/>
</dbReference>
<keyword evidence="2" id="KW-1133">Transmembrane helix</keyword>
<dbReference type="Proteomes" id="UP000003448">
    <property type="component" value="Unassembled WGS sequence"/>
</dbReference>
<evidence type="ECO:0000313" key="4">
    <source>
        <dbReference type="Proteomes" id="UP000003448"/>
    </source>
</evidence>
<reference evidence="4" key="1">
    <citation type="journal article" date="2012" name="J. Bacteriol.">
        <title>Genome Sequence of Micromonospora lupini Lupac 08, Isolated from Root Nodules of Lupinus angustifolius.</title>
        <authorList>
            <person name="Alonso-Vega P."/>
            <person name="Normand P."/>
            <person name="Bacigalupe R."/>
            <person name="Pujic P."/>
            <person name="Lajus A."/>
            <person name="Vallenet D."/>
            <person name="Carro L."/>
            <person name="Coll P."/>
            <person name="Trujillo M.E."/>
        </authorList>
    </citation>
    <scope>NUCLEOTIDE SEQUENCE [LARGE SCALE GENOMIC DNA]</scope>
    <source>
        <strain evidence="4">Lupac 08</strain>
    </source>
</reference>
<keyword evidence="4" id="KW-1185">Reference proteome</keyword>
<accession>I0LCC5</accession>
<evidence type="ECO:0000256" key="2">
    <source>
        <dbReference type="SAM" id="Phobius"/>
    </source>
</evidence>
<keyword evidence="2" id="KW-0812">Transmembrane</keyword>
<dbReference type="EMBL" id="CAIE01000042">
    <property type="protein sequence ID" value="CCH21472.1"/>
    <property type="molecule type" value="Genomic_DNA"/>
</dbReference>
<name>I0LCC5_9ACTN</name>
<protein>
    <submittedName>
        <fullName evidence="3">Uncharacterized protein</fullName>
    </submittedName>
</protein>
<feature type="compositionally biased region" description="Low complexity" evidence="1">
    <location>
        <begin position="96"/>
        <end position="106"/>
    </location>
</feature>
<gene>
    <name evidence="3" type="ORF">MILUP08_46371</name>
</gene>
<dbReference type="AlphaFoldDB" id="I0LCC5"/>
<proteinExistence type="predicted"/>